<dbReference type="InterPro" id="IPR030676">
    <property type="entry name" value="CitT-rel"/>
</dbReference>
<dbReference type="GO" id="GO:0022857">
    <property type="term" value="F:transmembrane transporter activity"/>
    <property type="evidence" value="ECO:0007669"/>
    <property type="project" value="InterPro"/>
</dbReference>
<feature type="transmembrane region" description="Helical" evidence="6">
    <location>
        <begin position="103"/>
        <end position="122"/>
    </location>
</feature>
<evidence type="ECO:0000256" key="5">
    <source>
        <dbReference type="ARBA" id="ARBA00023136"/>
    </source>
</evidence>
<organism evidence="7 8">
    <name type="scientific">Evansella caseinilytica</name>
    <dbReference type="NCBI Taxonomy" id="1503961"/>
    <lineage>
        <taxon>Bacteria</taxon>
        <taxon>Bacillati</taxon>
        <taxon>Bacillota</taxon>
        <taxon>Bacilli</taxon>
        <taxon>Bacillales</taxon>
        <taxon>Bacillaceae</taxon>
        <taxon>Evansella</taxon>
    </lineage>
</organism>
<gene>
    <name evidence="7" type="ORF">SAMN05421736_11584</name>
</gene>
<evidence type="ECO:0000256" key="4">
    <source>
        <dbReference type="ARBA" id="ARBA00022989"/>
    </source>
</evidence>
<feature type="transmembrane region" description="Helical" evidence="6">
    <location>
        <begin position="412"/>
        <end position="445"/>
    </location>
</feature>
<reference evidence="8" key="1">
    <citation type="submission" date="2016-10" db="EMBL/GenBank/DDBJ databases">
        <authorList>
            <person name="Varghese N."/>
            <person name="Submissions S."/>
        </authorList>
    </citation>
    <scope>NUCLEOTIDE SEQUENCE [LARGE SCALE GENOMIC DNA]</scope>
    <source>
        <strain evidence="8">SP</strain>
    </source>
</reference>
<evidence type="ECO:0000313" key="7">
    <source>
        <dbReference type="EMBL" id="SDZ51313.1"/>
    </source>
</evidence>
<comment type="similarity">
    <text evidence="2">Belongs to the SLC13A/DASS transporter (TC 2.A.47) family. DIT1 subfamily.</text>
</comment>
<dbReference type="EMBL" id="FNPI01000015">
    <property type="protein sequence ID" value="SDZ51313.1"/>
    <property type="molecule type" value="Genomic_DNA"/>
</dbReference>
<keyword evidence="3 6" id="KW-0812">Transmembrane</keyword>
<feature type="transmembrane region" description="Helical" evidence="6">
    <location>
        <begin position="59"/>
        <end position="83"/>
    </location>
</feature>
<evidence type="ECO:0000313" key="8">
    <source>
        <dbReference type="Proteomes" id="UP000198935"/>
    </source>
</evidence>
<feature type="transmembrane region" description="Helical" evidence="6">
    <location>
        <begin position="315"/>
        <end position="335"/>
    </location>
</feature>
<dbReference type="InterPro" id="IPR001898">
    <property type="entry name" value="SLC13A/DASS"/>
</dbReference>
<name>A0A1H3TM04_9BACI</name>
<accession>A0A1H3TM04</accession>
<feature type="transmembrane region" description="Helical" evidence="6">
    <location>
        <begin position="237"/>
        <end position="260"/>
    </location>
</feature>
<keyword evidence="4 6" id="KW-1133">Transmembrane helix</keyword>
<evidence type="ECO:0000256" key="3">
    <source>
        <dbReference type="ARBA" id="ARBA00022692"/>
    </source>
</evidence>
<evidence type="ECO:0000256" key="6">
    <source>
        <dbReference type="SAM" id="Phobius"/>
    </source>
</evidence>
<protein>
    <submittedName>
        <fullName evidence="7">Divalent anion:Na+ symporter, DASS family</fullName>
    </submittedName>
</protein>
<dbReference type="GO" id="GO:0016020">
    <property type="term" value="C:membrane"/>
    <property type="evidence" value="ECO:0007669"/>
    <property type="project" value="UniProtKB-SubCell"/>
</dbReference>
<feature type="transmembrane region" description="Helical" evidence="6">
    <location>
        <begin position="28"/>
        <end position="47"/>
    </location>
</feature>
<evidence type="ECO:0000256" key="1">
    <source>
        <dbReference type="ARBA" id="ARBA00004141"/>
    </source>
</evidence>
<dbReference type="NCBIfam" id="TIGR00785">
    <property type="entry name" value="dass"/>
    <property type="match status" value="1"/>
</dbReference>
<dbReference type="STRING" id="1503961.SAMN05421736_11584"/>
<feature type="transmembrane region" description="Helical" evidence="6">
    <location>
        <begin position="381"/>
        <end position="400"/>
    </location>
</feature>
<feature type="transmembrane region" description="Helical" evidence="6">
    <location>
        <begin position="347"/>
        <end position="369"/>
    </location>
</feature>
<sequence length="493" mass="53294">MAQAVKKLEQTKNVVKNVPVEEKPKKEVNFVALLITVAIGAIIWFINPPAGLDQQAWHLFAIFVATIVGLIIKPLPMGGVAILSMTTVVLTGTLELNQALSGFQNTTIWLIVIAFFISRGFIKTGLGNRVAYMFVKKFGKKTLGLSYSLLVSDLMLAPAMPSNTARGGGIMFPIIRSLSETFGSSPEKKTEGKIGSFLTKVAFQGNMITSAMFMTAMAANPLAASLAADTAGINITWTGWAVAAIVPGLVSLIVVPYFIYKVYPPEIKETPAAAQIAEEKLKEMGALKKSEWSMIAVFFLILGLWIFGSKISIDATTAALIGLSVLLLTSVLSWNDIKKEQGAWDTLIWFAALVMMASFLNELGMVPWFSELMGNSVSGMVWILALVVLALIYFYSHYFFASATAHVSAMYAAFLAVAIAAGAPPMLTALLLGFFGNLFGCITHYGSGPAPVFFGSGYVSQNKWWSIGFGISLIHIVIWGIVGGLWWKILGLW</sequence>
<dbReference type="Pfam" id="PF00939">
    <property type="entry name" value="Na_sulph_symp"/>
    <property type="match status" value="1"/>
</dbReference>
<feature type="transmembrane region" description="Helical" evidence="6">
    <location>
        <begin position="292"/>
        <end position="309"/>
    </location>
</feature>
<dbReference type="PANTHER" id="PTHR42826">
    <property type="entry name" value="DICARBOXYLATE TRANSPORTER 2.1, CHLOROPLASTIC"/>
    <property type="match status" value="1"/>
</dbReference>
<keyword evidence="8" id="KW-1185">Reference proteome</keyword>
<dbReference type="PIRSF" id="PIRSF002457">
    <property type="entry name" value="DASS"/>
    <property type="match status" value="1"/>
</dbReference>
<dbReference type="AlphaFoldDB" id="A0A1H3TM04"/>
<feature type="transmembrane region" description="Helical" evidence="6">
    <location>
        <begin position="465"/>
        <end position="487"/>
    </location>
</feature>
<keyword evidence="5 6" id="KW-0472">Membrane</keyword>
<proteinExistence type="inferred from homology"/>
<comment type="subcellular location">
    <subcellularLocation>
        <location evidence="1">Membrane</location>
        <topology evidence="1">Multi-pass membrane protein</topology>
    </subcellularLocation>
</comment>
<dbReference type="Proteomes" id="UP000198935">
    <property type="component" value="Unassembled WGS sequence"/>
</dbReference>
<evidence type="ECO:0000256" key="2">
    <source>
        <dbReference type="ARBA" id="ARBA00007349"/>
    </source>
</evidence>